<dbReference type="PANTHER" id="PTHR46880:SF5">
    <property type="entry name" value="DUF4371 DOMAIN-CONTAINING PROTEIN"/>
    <property type="match status" value="1"/>
</dbReference>
<dbReference type="Proteomes" id="UP000828390">
    <property type="component" value="Unassembled WGS sequence"/>
</dbReference>
<evidence type="ECO:0008006" key="3">
    <source>
        <dbReference type="Google" id="ProtNLM"/>
    </source>
</evidence>
<gene>
    <name evidence="1" type="ORF">DPMN_103969</name>
</gene>
<dbReference type="EMBL" id="JAIWYP010000004">
    <property type="protein sequence ID" value="KAH3830720.1"/>
    <property type="molecule type" value="Genomic_DNA"/>
</dbReference>
<keyword evidence="2" id="KW-1185">Reference proteome</keyword>
<comment type="caution">
    <text evidence="1">The sequence shown here is derived from an EMBL/GenBank/DDBJ whole genome shotgun (WGS) entry which is preliminary data.</text>
</comment>
<evidence type="ECO:0000313" key="1">
    <source>
        <dbReference type="EMBL" id="KAH3830720.1"/>
    </source>
</evidence>
<reference evidence="1" key="1">
    <citation type="journal article" date="2019" name="bioRxiv">
        <title>The Genome of the Zebra Mussel, Dreissena polymorpha: A Resource for Invasive Species Research.</title>
        <authorList>
            <person name="McCartney M.A."/>
            <person name="Auch B."/>
            <person name="Kono T."/>
            <person name="Mallez S."/>
            <person name="Zhang Y."/>
            <person name="Obille A."/>
            <person name="Becker A."/>
            <person name="Abrahante J.E."/>
            <person name="Garbe J."/>
            <person name="Badalamenti J.P."/>
            <person name="Herman A."/>
            <person name="Mangelson H."/>
            <person name="Liachko I."/>
            <person name="Sullivan S."/>
            <person name="Sone E.D."/>
            <person name="Koren S."/>
            <person name="Silverstein K.A.T."/>
            <person name="Beckman K.B."/>
            <person name="Gohl D.M."/>
        </authorList>
    </citation>
    <scope>NUCLEOTIDE SEQUENCE</scope>
    <source>
        <strain evidence="1">Duluth1</strain>
        <tissue evidence="1">Whole animal</tissue>
    </source>
</reference>
<dbReference type="PANTHER" id="PTHR46880">
    <property type="entry name" value="RAS-ASSOCIATING DOMAIN-CONTAINING PROTEIN"/>
    <property type="match status" value="1"/>
</dbReference>
<sequence length="133" mass="14379">MRDLPEDDVTGSRTGYGESKIQCLAEHFGLPVAVTVSQWKTVKGALSDSGKTWVMAWVTGNLKESHVNIFKLATIGLLLPTSTADCERGSSALKRIKTDNRATLSNKVLNSLLTVSIEGPSLVVFDFARAVEN</sequence>
<dbReference type="AlphaFoldDB" id="A0A9D4JZN0"/>
<reference evidence="1" key="2">
    <citation type="submission" date="2020-11" db="EMBL/GenBank/DDBJ databases">
        <authorList>
            <person name="McCartney M.A."/>
            <person name="Auch B."/>
            <person name="Kono T."/>
            <person name="Mallez S."/>
            <person name="Becker A."/>
            <person name="Gohl D.M."/>
            <person name="Silverstein K.A.T."/>
            <person name="Koren S."/>
            <person name="Bechman K.B."/>
            <person name="Herman A."/>
            <person name="Abrahante J.E."/>
            <person name="Garbe J."/>
        </authorList>
    </citation>
    <scope>NUCLEOTIDE SEQUENCE</scope>
    <source>
        <strain evidence="1">Duluth1</strain>
        <tissue evidence="1">Whole animal</tissue>
    </source>
</reference>
<accession>A0A9D4JZN0</accession>
<proteinExistence type="predicted"/>
<name>A0A9D4JZN0_DREPO</name>
<evidence type="ECO:0000313" key="2">
    <source>
        <dbReference type="Proteomes" id="UP000828390"/>
    </source>
</evidence>
<organism evidence="1 2">
    <name type="scientific">Dreissena polymorpha</name>
    <name type="common">Zebra mussel</name>
    <name type="synonym">Mytilus polymorpha</name>
    <dbReference type="NCBI Taxonomy" id="45954"/>
    <lineage>
        <taxon>Eukaryota</taxon>
        <taxon>Metazoa</taxon>
        <taxon>Spiralia</taxon>
        <taxon>Lophotrochozoa</taxon>
        <taxon>Mollusca</taxon>
        <taxon>Bivalvia</taxon>
        <taxon>Autobranchia</taxon>
        <taxon>Heteroconchia</taxon>
        <taxon>Euheterodonta</taxon>
        <taxon>Imparidentia</taxon>
        <taxon>Neoheterodontei</taxon>
        <taxon>Myida</taxon>
        <taxon>Dreissenoidea</taxon>
        <taxon>Dreissenidae</taxon>
        <taxon>Dreissena</taxon>
    </lineage>
</organism>
<protein>
    <recommendedName>
        <fullName evidence="3">HAT C-terminal dimerisation domain-containing protein</fullName>
    </recommendedName>
</protein>